<comment type="caution">
    <text evidence="1">The sequence shown here is derived from an EMBL/GenBank/DDBJ whole genome shotgun (WGS) entry which is preliminary data.</text>
</comment>
<dbReference type="EMBL" id="VSSQ01088109">
    <property type="protein sequence ID" value="MPN34855.1"/>
    <property type="molecule type" value="Genomic_DNA"/>
</dbReference>
<reference evidence="1" key="1">
    <citation type="submission" date="2019-08" db="EMBL/GenBank/DDBJ databases">
        <authorList>
            <person name="Kucharzyk K."/>
            <person name="Murdoch R.W."/>
            <person name="Higgins S."/>
            <person name="Loffler F."/>
        </authorList>
    </citation>
    <scope>NUCLEOTIDE SEQUENCE</scope>
</reference>
<dbReference type="AlphaFoldDB" id="A0A645H785"/>
<accession>A0A645H785</accession>
<protein>
    <submittedName>
        <fullName evidence="1">Uncharacterized protein</fullName>
    </submittedName>
</protein>
<proteinExistence type="predicted"/>
<gene>
    <name evidence="1" type="ORF">SDC9_182349</name>
</gene>
<organism evidence="1">
    <name type="scientific">bioreactor metagenome</name>
    <dbReference type="NCBI Taxonomy" id="1076179"/>
    <lineage>
        <taxon>unclassified sequences</taxon>
        <taxon>metagenomes</taxon>
        <taxon>ecological metagenomes</taxon>
    </lineage>
</organism>
<sequence length="159" mass="17523">MAMMLDIMDKHAENNIDILAILTKVKLCINAISDTNIDIVNPIPAISDTKNTAVQLIFDGFSVTFKEQPIKLKSIIPRGFPIHRPNTIPYTNEFADDISILYINEIPVFAKANSGIIIKLFIGTKIRCNFSSVLVPELLSDGIAIASKTPLIVQCTPLK</sequence>
<evidence type="ECO:0000313" key="1">
    <source>
        <dbReference type="EMBL" id="MPN34855.1"/>
    </source>
</evidence>
<name>A0A645H785_9ZZZZ</name>